<reference evidence="1" key="1">
    <citation type="submission" date="2023-11" db="EMBL/GenBank/DDBJ databases">
        <authorList>
            <person name="Poullet M."/>
        </authorList>
    </citation>
    <scope>NUCLEOTIDE SEQUENCE</scope>
    <source>
        <strain evidence="1">E1834</strain>
    </source>
</reference>
<gene>
    <name evidence="1" type="ORF">MENTE1834_LOCUS7978</name>
</gene>
<evidence type="ECO:0000313" key="1">
    <source>
        <dbReference type="EMBL" id="CAK5032850.1"/>
    </source>
</evidence>
<proteinExistence type="predicted"/>
<dbReference type="EMBL" id="CAVMJV010000006">
    <property type="protein sequence ID" value="CAK5032850.1"/>
    <property type="molecule type" value="Genomic_DNA"/>
</dbReference>
<name>A0ACB0Y6A2_MELEN</name>
<organism evidence="1 2">
    <name type="scientific">Meloidogyne enterolobii</name>
    <name type="common">Root-knot nematode worm</name>
    <name type="synonym">Meloidogyne mayaguensis</name>
    <dbReference type="NCBI Taxonomy" id="390850"/>
    <lineage>
        <taxon>Eukaryota</taxon>
        <taxon>Metazoa</taxon>
        <taxon>Ecdysozoa</taxon>
        <taxon>Nematoda</taxon>
        <taxon>Chromadorea</taxon>
        <taxon>Rhabditida</taxon>
        <taxon>Tylenchina</taxon>
        <taxon>Tylenchomorpha</taxon>
        <taxon>Tylenchoidea</taxon>
        <taxon>Meloidogynidae</taxon>
        <taxon>Meloidogyninae</taxon>
        <taxon>Meloidogyne</taxon>
    </lineage>
</organism>
<comment type="caution">
    <text evidence="1">The sequence shown here is derived from an EMBL/GenBank/DDBJ whole genome shotgun (WGS) entry which is preliminary data.</text>
</comment>
<dbReference type="Proteomes" id="UP001497535">
    <property type="component" value="Unassembled WGS sequence"/>
</dbReference>
<protein>
    <submittedName>
        <fullName evidence="1">Uncharacterized protein</fullName>
    </submittedName>
</protein>
<evidence type="ECO:0000313" key="2">
    <source>
        <dbReference type="Proteomes" id="UP001497535"/>
    </source>
</evidence>
<sequence length="94" mass="10574">MIGVFIYDPLAASSTNTTNLFLLLVFSMIIVNIGGATNALILFLNSCDYQKAYKKEFSKIKHHLFKCLNIKQQTSTILIQPRIQNQITKVVNPA</sequence>
<keyword evidence="2" id="KW-1185">Reference proteome</keyword>
<accession>A0ACB0Y6A2</accession>